<evidence type="ECO:0000313" key="2">
    <source>
        <dbReference type="EMBL" id="QEC49917.1"/>
    </source>
</evidence>
<dbReference type="RefSeq" id="WP_146922282.1">
    <property type="nucleotide sequence ID" value="NZ_CP042430.1"/>
</dbReference>
<keyword evidence="3" id="KW-1185">Reference proteome</keyword>
<proteinExistence type="predicted"/>
<gene>
    <name evidence="2" type="ORF">FSW04_21680</name>
</gene>
<evidence type="ECO:0000313" key="3">
    <source>
        <dbReference type="Proteomes" id="UP000321805"/>
    </source>
</evidence>
<dbReference type="OrthoDB" id="5242052at2"/>
<feature type="signal peptide" evidence="1">
    <location>
        <begin position="1"/>
        <end position="24"/>
    </location>
</feature>
<reference evidence="2 3" key="1">
    <citation type="journal article" date="2018" name="J. Microbiol.">
        <title>Baekduia soli gen. nov., sp. nov., a novel bacterium isolated from the soil of Baekdu Mountain and proposal of a novel family name, Baekduiaceae fam. nov.</title>
        <authorList>
            <person name="An D.S."/>
            <person name="Siddiqi M.Z."/>
            <person name="Kim K.H."/>
            <person name="Yu H.S."/>
            <person name="Im W.T."/>
        </authorList>
    </citation>
    <scope>NUCLEOTIDE SEQUENCE [LARGE SCALE GENOMIC DNA]</scope>
    <source>
        <strain evidence="2 3">BR7-21</strain>
    </source>
</reference>
<dbReference type="KEGG" id="bsol:FSW04_21680"/>
<name>A0A5B8UA61_9ACTN</name>
<sequence length="216" mass="23097">MLRFRTVLAAVVGAGLAIPAAAPATLDPIPTVDPGDATPSCPDKPCYALGRTTGYQAKIGTNRGLYVVQKDGVLVSWTIKLSTPTQKQIDFFDKSLGGESQAQISVMRPGTKLHARLVASGDVQKLQPYFGQTVEFPLTTTIPVKKGWIIGLTVPTWAPALAAGLGGDTSWRASRNKGQCDDSQAQTAQAVNQIGRYYCLYRTARIVYSARVISTP</sequence>
<accession>A0A5B8UA61</accession>
<dbReference type="AlphaFoldDB" id="A0A5B8UA61"/>
<organism evidence="2 3">
    <name type="scientific">Baekduia soli</name>
    <dbReference type="NCBI Taxonomy" id="496014"/>
    <lineage>
        <taxon>Bacteria</taxon>
        <taxon>Bacillati</taxon>
        <taxon>Actinomycetota</taxon>
        <taxon>Thermoleophilia</taxon>
        <taxon>Solirubrobacterales</taxon>
        <taxon>Baekduiaceae</taxon>
        <taxon>Baekduia</taxon>
    </lineage>
</organism>
<feature type="chain" id="PRO_5023082356" evidence="1">
    <location>
        <begin position="25"/>
        <end position="216"/>
    </location>
</feature>
<dbReference type="EMBL" id="CP042430">
    <property type="protein sequence ID" value="QEC49917.1"/>
    <property type="molecule type" value="Genomic_DNA"/>
</dbReference>
<evidence type="ECO:0000256" key="1">
    <source>
        <dbReference type="SAM" id="SignalP"/>
    </source>
</evidence>
<protein>
    <submittedName>
        <fullName evidence="2">Uncharacterized protein</fullName>
    </submittedName>
</protein>
<dbReference type="Proteomes" id="UP000321805">
    <property type="component" value="Chromosome"/>
</dbReference>
<keyword evidence="1" id="KW-0732">Signal</keyword>